<dbReference type="Gene3D" id="3.50.50.60">
    <property type="entry name" value="FAD/NAD(P)-binding domain"/>
    <property type="match status" value="1"/>
</dbReference>
<dbReference type="InterPro" id="IPR004792">
    <property type="entry name" value="BaiN-like"/>
</dbReference>
<dbReference type="Pfam" id="PF03486">
    <property type="entry name" value="HI0933_like"/>
    <property type="match status" value="1"/>
</dbReference>
<dbReference type="Proteomes" id="UP000183918">
    <property type="component" value="Unassembled WGS sequence"/>
</dbReference>
<protein>
    <recommendedName>
        <fullName evidence="8">Aminoacetone oxidase family FAD-binding enzyme</fullName>
    </recommendedName>
</protein>
<dbReference type="SUPFAM" id="SSF51905">
    <property type="entry name" value="FAD/NAD(P)-binding domain"/>
    <property type="match status" value="1"/>
</dbReference>
<feature type="domain" description="RsdA/BaiN/AoA(So)-like Rossmann fold-like" evidence="4">
    <location>
        <begin position="3"/>
        <end position="432"/>
    </location>
</feature>
<dbReference type="AlphaFoldDB" id="A0A1H3FPT0"/>
<proteinExistence type="predicted"/>
<dbReference type="STRING" id="1122142.SAMN02910414_00334"/>
<evidence type="ECO:0000256" key="1">
    <source>
        <dbReference type="ARBA" id="ARBA00001974"/>
    </source>
</evidence>
<evidence type="ECO:0008006" key="8">
    <source>
        <dbReference type="Google" id="ProtNLM"/>
    </source>
</evidence>
<dbReference type="OrthoDB" id="9773233at2"/>
<reference evidence="6 7" key="1">
    <citation type="submission" date="2016-10" db="EMBL/GenBank/DDBJ databases">
        <authorList>
            <person name="de Groot N.N."/>
        </authorList>
    </citation>
    <scope>NUCLEOTIDE SEQUENCE [LARGE SCALE GENOMIC DNA]</scope>
    <source>
        <strain evidence="6 7">DSM 14045</strain>
    </source>
</reference>
<dbReference type="EMBL" id="FNPG01000005">
    <property type="protein sequence ID" value="SDX93062.1"/>
    <property type="molecule type" value="Genomic_DNA"/>
</dbReference>
<dbReference type="Pfam" id="PF22780">
    <property type="entry name" value="HI0933_like_1st"/>
    <property type="match status" value="1"/>
</dbReference>
<evidence type="ECO:0000313" key="7">
    <source>
        <dbReference type="Proteomes" id="UP000183918"/>
    </source>
</evidence>
<dbReference type="PANTHER" id="PTHR42887:SF2">
    <property type="entry name" value="OS12G0638800 PROTEIN"/>
    <property type="match status" value="1"/>
</dbReference>
<dbReference type="Gene3D" id="1.10.8.260">
    <property type="entry name" value="HI0933 insert domain-like"/>
    <property type="match status" value="1"/>
</dbReference>
<comment type="cofactor">
    <cofactor evidence="1">
        <name>FAD</name>
        <dbReference type="ChEBI" id="CHEBI:57692"/>
    </cofactor>
</comment>
<evidence type="ECO:0000259" key="4">
    <source>
        <dbReference type="Pfam" id="PF03486"/>
    </source>
</evidence>
<feature type="domain" description="RsdA/BaiN/AoA(So)-like insert" evidence="5">
    <location>
        <begin position="218"/>
        <end position="380"/>
    </location>
</feature>
<evidence type="ECO:0000313" key="6">
    <source>
        <dbReference type="EMBL" id="SDX93062.1"/>
    </source>
</evidence>
<keyword evidence="3" id="KW-0274">FAD</keyword>
<keyword evidence="2" id="KW-0285">Flavoprotein</keyword>
<sequence>MSKVLVVGGGPAGMFAAYYAAQNNNEVVLIEKNEKLGKKLYITGKGRCNVTNASDMDTILSNVMGNNKFLYSAFNDCTNKDVMDFFERRKTHLKVERGNRVFPKSDHSSDIISCLKRAIEDVGVEIKINTQVKKLLYDPFVEEEKKETENQNSKYKKKKPKIKLDKIIKGVVLDDGNEILADKVIVATGGFSYQTTGSTGDGYHFAENMGHKIVEVSPGLVPFEIKEDWVKKLQGLSLKNVSINIMSQKNKKLYSDFGEMLFTHFGVSGPMILSASSNIKPREFENELQLYVDLKPALDEETLDKRILREFEGGLNKQFKNVLGHLFPTKLIPIIVNLSTIDADKQVNDISREERLAFVKLIKNLPMTIVGKRSFNEAIITKGGVTVKEIDPSSMESKLCKNLYFCGEVLDLDALTGGYNLQIAWSTGHLAGISC</sequence>
<dbReference type="SUPFAM" id="SSF160996">
    <property type="entry name" value="HI0933 insert domain-like"/>
    <property type="match status" value="1"/>
</dbReference>
<dbReference type="Gene3D" id="2.40.30.10">
    <property type="entry name" value="Translation factors"/>
    <property type="match status" value="1"/>
</dbReference>
<accession>A0A1H3FPT0</accession>
<evidence type="ECO:0000256" key="3">
    <source>
        <dbReference type="ARBA" id="ARBA00022827"/>
    </source>
</evidence>
<evidence type="ECO:0000256" key="2">
    <source>
        <dbReference type="ARBA" id="ARBA00022630"/>
    </source>
</evidence>
<name>A0A1H3FPT0_9FIRM</name>
<keyword evidence="7" id="KW-1185">Reference proteome</keyword>
<dbReference type="NCBIfam" id="TIGR00275">
    <property type="entry name" value="aminoacetone oxidase family FAD-binding enzyme"/>
    <property type="match status" value="1"/>
</dbReference>
<organism evidence="6 7">
    <name type="scientific">Lachnobacterium bovis DSM 14045</name>
    <dbReference type="NCBI Taxonomy" id="1122142"/>
    <lineage>
        <taxon>Bacteria</taxon>
        <taxon>Bacillati</taxon>
        <taxon>Bacillota</taxon>
        <taxon>Clostridia</taxon>
        <taxon>Lachnospirales</taxon>
        <taxon>Lachnospiraceae</taxon>
        <taxon>Lachnobacterium</taxon>
    </lineage>
</organism>
<gene>
    <name evidence="6" type="ORF">SAMN02910414_00334</name>
</gene>
<dbReference type="InterPro" id="IPR055178">
    <property type="entry name" value="RsdA/BaiN/AoA(So)-like_dom"/>
</dbReference>
<dbReference type="PANTHER" id="PTHR42887">
    <property type="entry name" value="OS12G0638800 PROTEIN"/>
    <property type="match status" value="1"/>
</dbReference>
<dbReference type="RefSeq" id="WP_074715606.1">
    <property type="nucleotide sequence ID" value="NZ_FNPG01000005.1"/>
</dbReference>
<dbReference type="InterPro" id="IPR036188">
    <property type="entry name" value="FAD/NAD-bd_sf"/>
</dbReference>
<dbReference type="InterPro" id="IPR023166">
    <property type="entry name" value="BaiN-like_dom_sf"/>
</dbReference>
<dbReference type="InterPro" id="IPR057661">
    <property type="entry name" value="RsdA/BaiN/AoA(So)_Rossmann"/>
</dbReference>
<evidence type="ECO:0000259" key="5">
    <source>
        <dbReference type="Pfam" id="PF22780"/>
    </source>
</evidence>